<dbReference type="InterPro" id="IPR003346">
    <property type="entry name" value="Transposase_20"/>
</dbReference>
<dbReference type="AlphaFoldDB" id="A0A840YMV0"/>
<dbReference type="PANTHER" id="PTHR33055">
    <property type="entry name" value="TRANSPOSASE FOR INSERTION SEQUENCE ELEMENT IS1111A"/>
    <property type="match status" value="1"/>
</dbReference>
<dbReference type="RefSeq" id="WP_184087567.1">
    <property type="nucleotide sequence ID" value="NZ_JACIJF010000006.1"/>
</dbReference>
<dbReference type="EMBL" id="JACIJF010000006">
    <property type="protein sequence ID" value="MBB5711060.1"/>
    <property type="molecule type" value="Genomic_DNA"/>
</dbReference>
<gene>
    <name evidence="3" type="ORF">FHT02_002301</name>
</gene>
<proteinExistence type="predicted"/>
<dbReference type="Proteomes" id="UP000527143">
    <property type="component" value="Unassembled WGS sequence"/>
</dbReference>
<feature type="domain" description="Transposase IS116/IS110/IS902 C-terminal" evidence="2">
    <location>
        <begin position="213"/>
        <end position="294"/>
    </location>
</feature>
<accession>A0A840YMV0</accession>
<comment type="caution">
    <text evidence="3">The sequence shown here is derived from an EMBL/GenBank/DDBJ whole genome shotgun (WGS) entry which is preliminary data.</text>
</comment>
<evidence type="ECO:0000259" key="2">
    <source>
        <dbReference type="Pfam" id="PF02371"/>
    </source>
</evidence>
<name>A0A840YMV0_9SPHN</name>
<dbReference type="GO" id="GO:0003677">
    <property type="term" value="F:DNA binding"/>
    <property type="evidence" value="ECO:0007669"/>
    <property type="project" value="InterPro"/>
</dbReference>
<evidence type="ECO:0000313" key="4">
    <source>
        <dbReference type="Proteomes" id="UP000527143"/>
    </source>
</evidence>
<evidence type="ECO:0000259" key="1">
    <source>
        <dbReference type="Pfam" id="PF01548"/>
    </source>
</evidence>
<dbReference type="GO" id="GO:0004803">
    <property type="term" value="F:transposase activity"/>
    <property type="evidence" value="ECO:0007669"/>
    <property type="project" value="InterPro"/>
</dbReference>
<protein>
    <submittedName>
        <fullName evidence="3">Transposase</fullName>
    </submittedName>
</protein>
<feature type="domain" description="Transposase IS110-like N-terminal" evidence="1">
    <location>
        <begin position="7"/>
        <end position="146"/>
    </location>
</feature>
<dbReference type="Pfam" id="PF01548">
    <property type="entry name" value="DEDD_Tnp_IS110"/>
    <property type="match status" value="1"/>
</dbReference>
<dbReference type="GO" id="GO:0006313">
    <property type="term" value="P:DNA transposition"/>
    <property type="evidence" value="ECO:0007669"/>
    <property type="project" value="InterPro"/>
</dbReference>
<dbReference type="InterPro" id="IPR002525">
    <property type="entry name" value="Transp_IS110-like_N"/>
</dbReference>
<dbReference type="InterPro" id="IPR047650">
    <property type="entry name" value="Transpos_IS110"/>
</dbReference>
<dbReference type="Pfam" id="PF02371">
    <property type="entry name" value="Transposase_20"/>
    <property type="match status" value="1"/>
</dbReference>
<organism evidence="3 4">
    <name type="scientific">Sphingomonas xinjiangensis</name>
    <dbReference type="NCBI Taxonomy" id="643568"/>
    <lineage>
        <taxon>Bacteria</taxon>
        <taxon>Pseudomonadati</taxon>
        <taxon>Pseudomonadota</taxon>
        <taxon>Alphaproteobacteria</taxon>
        <taxon>Sphingomonadales</taxon>
        <taxon>Sphingomonadaceae</taxon>
        <taxon>Sphingomonas</taxon>
    </lineage>
</organism>
<evidence type="ECO:0000313" key="3">
    <source>
        <dbReference type="EMBL" id="MBB5711060.1"/>
    </source>
</evidence>
<reference evidence="3 4" key="1">
    <citation type="submission" date="2020-08" db="EMBL/GenBank/DDBJ databases">
        <title>Genomic Encyclopedia of Type Strains, Phase IV (KMG-IV): sequencing the most valuable type-strain genomes for metagenomic binning, comparative biology and taxonomic classification.</title>
        <authorList>
            <person name="Goeker M."/>
        </authorList>
    </citation>
    <scope>NUCLEOTIDE SEQUENCE [LARGE SCALE GENOMIC DNA]</scope>
    <source>
        <strain evidence="3 4">DSM 26736</strain>
    </source>
</reference>
<dbReference type="NCBIfam" id="NF033542">
    <property type="entry name" value="transpos_IS110"/>
    <property type="match status" value="1"/>
</dbReference>
<keyword evidence="4" id="KW-1185">Reference proteome</keyword>
<dbReference type="PANTHER" id="PTHR33055:SF3">
    <property type="entry name" value="PUTATIVE TRANSPOSASE FOR IS117-RELATED"/>
    <property type="match status" value="1"/>
</dbReference>
<sequence length="341" mass="37755">MADVHVVGLDIAKSVFQLHGLDKAGAVILQKRLTRARLLPFFEKLPPCLVGIEACATSHYWAREIAKFGPEVRLMPAQYVKPYVKRQKNDMADAEAIAEAVTRPTMRFVAAKSPDEQSAMMLHKVRLMLNRQLVMLTNAIRAHMAEFGIVAPVGRGGVDRLLQVIGDEADERVPAAARQCLQMLVAQLKLVKQQILENDRQVLALTRSSELGRRLMEVPGIGPLVASALVACVPDPSVFQCGRNMAAWMGLVPRQNSSGGKERLGSITKAGNRYLRQMLFAGAMAVIRRAMQSTRRTWIVRLLERRKPKVAAIALANKNARIAWAMMMSGERYREPTAIAA</sequence>